<sequence>MTTNDKQRITLFINPDIAKHAKAEAIVEELSLTSLVEKALINYLPKETIIKKILIGPNSDP</sequence>
<evidence type="ECO:0008006" key="3">
    <source>
        <dbReference type="Google" id="ProtNLM"/>
    </source>
</evidence>
<protein>
    <recommendedName>
        <fullName evidence="3">CopG family transcriptional regulator</fullName>
    </recommendedName>
</protein>
<name>A0A1F7X643_9BACT</name>
<gene>
    <name evidence="1" type="ORF">A2Z67_03055</name>
</gene>
<dbReference type="Proteomes" id="UP000176939">
    <property type="component" value="Unassembled WGS sequence"/>
</dbReference>
<evidence type="ECO:0000313" key="2">
    <source>
        <dbReference type="Proteomes" id="UP000176939"/>
    </source>
</evidence>
<evidence type="ECO:0000313" key="1">
    <source>
        <dbReference type="EMBL" id="OGM09755.1"/>
    </source>
</evidence>
<accession>A0A1F7X643</accession>
<reference evidence="1 2" key="1">
    <citation type="journal article" date="2016" name="Nat. Commun.">
        <title>Thousands of microbial genomes shed light on interconnected biogeochemical processes in an aquifer system.</title>
        <authorList>
            <person name="Anantharaman K."/>
            <person name="Brown C.T."/>
            <person name="Hug L.A."/>
            <person name="Sharon I."/>
            <person name="Castelle C.J."/>
            <person name="Probst A.J."/>
            <person name="Thomas B.C."/>
            <person name="Singh A."/>
            <person name="Wilkins M.J."/>
            <person name="Karaoz U."/>
            <person name="Brodie E.L."/>
            <person name="Williams K.H."/>
            <person name="Hubbard S.S."/>
            <person name="Banfield J.F."/>
        </authorList>
    </citation>
    <scope>NUCLEOTIDE SEQUENCE [LARGE SCALE GENOMIC DNA]</scope>
</reference>
<dbReference type="AlphaFoldDB" id="A0A1F7X643"/>
<organism evidence="1 2">
    <name type="scientific">Candidatus Woesebacteria bacterium RBG_13_36_22</name>
    <dbReference type="NCBI Taxonomy" id="1802478"/>
    <lineage>
        <taxon>Bacteria</taxon>
        <taxon>Candidatus Woeseibacteriota</taxon>
    </lineage>
</organism>
<proteinExistence type="predicted"/>
<dbReference type="EMBL" id="MGFQ01000019">
    <property type="protein sequence ID" value="OGM09755.1"/>
    <property type="molecule type" value="Genomic_DNA"/>
</dbReference>
<comment type="caution">
    <text evidence="1">The sequence shown here is derived from an EMBL/GenBank/DDBJ whole genome shotgun (WGS) entry which is preliminary data.</text>
</comment>